<dbReference type="SUPFAM" id="SSF52058">
    <property type="entry name" value="L domain-like"/>
    <property type="match status" value="1"/>
</dbReference>
<dbReference type="FunFam" id="3.80.10.10:FF:000363">
    <property type="entry name" value="Leucine-rich repeat family protein"/>
    <property type="match status" value="1"/>
</dbReference>
<feature type="compositionally biased region" description="Low complexity" evidence="11">
    <location>
        <begin position="318"/>
        <end position="334"/>
    </location>
</feature>
<dbReference type="EMBL" id="BFEA01000454">
    <property type="protein sequence ID" value="GBG83853.1"/>
    <property type="molecule type" value="Genomic_DNA"/>
</dbReference>
<sequence length="1269" mass="136132">MGWWRVLQVLFCLIAHFQRTAAATARRDVLALRAICDAFGNPMSLVDWDGDDPCGQQWTGITCDEYTPQNVVALSLDGLDLFGVIPSVIGNLSSLRELWLNDNELSGPIPPEIGSLIELRSIWLNGNKLTGMIPFEFSKLVKLQSLLLLSNNLSGEIPEALGLVGSTLTILQIQYNNFFGRIPSGLRSVPNLRYDNDLVCGKSGDPACSLYPLAGDRDSPQSGNGATPPSSSPSSRTPNTIPASGNCESFSTSSSSHASGSELSPYPTSNASNVTPLSQSSHSSGPPPCHSSSPDELPSPHDVNMSSAMSSATPPVDPSISSGSSGASSPTASISQPLPVAVPSMFPSLATPSLEWNSSDAYASASHPDYSETPMLLPPSSSSPSSDPPSSYPPPCANEGLWTCGCVGGIIGKQRCVIGEEDEVCSCRSKCSPCPLGEYIRPVSLNSQLEDGAAPSILQASLHDVTSSTSGADPSMASQTPPQGSSPLQTQIASDSDLSCECVYPMLVRLRLVNWTFANYLPDDERKILEELAVRIQLVPAQVVETIPYGLLGGAKAAEWVARSAVIVVKVEAFAWKPEYTEEKIAQVVPGPRGRRKNRALHEGSVIAGRGLDGQWDKAVVIGGRGDVGEEDEGLSFSEDEMARIKQQLEAGSVSAANGSEEGSTANPYLVEMVQEPVGRNAPSLSQWAPTAPKRAKKKNALVLPTFVLLNIMLASLVAGVGYCVYRQRGWFVKRQGFVNLVSDNVSNAGSFHSLKSQGSNGDDVEAQGGTMKTSRSNAMAELKQIQEGIMAKAFRFQELSAATGGFDKSHLLGSGGFSRVFKAKLKDGQIVAVKILDHRPGHQEDKEFLMEVELLSRLHHVHLVKLIGYCAERNERLLVYEFLPNGTLREHLNGSRGRRRLHWEPRVCIALGAARGLEYLHEAAHPRVLHRDFKSNNILLDTKWRAKVADFGMAKADRTESGQTSPALTRVLGTFGYFAPEYAMLGRVSTKSDVFSFGVVLLELISGLAPVDMNRPRGQESLVLWATPLLQDPKRVLHELVDPKLKNRFHPEDMQKMALLAWVCLQPDPDARPAMPDVVQVLQSLLPERRRIDPSNSFGMFDLSCGQSMSAQISQSFSVPGGEYSYMGRHHQRCRSCSRILPDSQNVSPSSALSEEVETQKSGSSGGDPSCGSPICAALNAARNSLAPSTAQLRASLSALPSASNSCAGYLSATSTLRRNESRRSWHGPSSGERGSAAGPSRLKSSSDASSGERASHHGSPDSLTGPV</sequence>
<evidence type="ECO:0000256" key="10">
    <source>
        <dbReference type="PROSITE-ProRule" id="PRU10141"/>
    </source>
</evidence>
<reference evidence="14 15" key="1">
    <citation type="journal article" date="2018" name="Cell">
        <title>The Chara Genome: Secondary Complexity and Implications for Plant Terrestrialization.</title>
        <authorList>
            <person name="Nishiyama T."/>
            <person name="Sakayama H."/>
            <person name="Vries J.D."/>
            <person name="Buschmann H."/>
            <person name="Saint-Marcoux D."/>
            <person name="Ullrich K.K."/>
            <person name="Haas F.B."/>
            <person name="Vanderstraeten L."/>
            <person name="Becker D."/>
            <person name="Lang D."/>
            <person name="Vosolsobe S."/>
            <person name="Rombauts S."/>
            <person name="Wilhelmsson P.K.I."/>
            <person name="Janitza P."/>
            <person name="Kern R."/>
            <person name="Heyl A."/>
            <person name="Rumpler F."/>
            <person name="Villalobos L.I.A.C."/>
            <person name="Clay J.M."/>
            <person name="Skokan R."/>
            <person name="Toyoda A."/>
            <person name="Suzuki Y."/>
            <person name="Kagoshima H."/>
            <person name="Schijlen E."/>
            <person name="Tajeshwar N."/>
            <person name="Catarino B."/>
            <person name="Hetherington A.J."/>
            <person name="Saltykova A."/>
            <person name="Bonnot C."/>
            <person name="Breuninger H."/>
            <person name="Symeonidi A."/>
            <person name="Radhakrishnan G.V."/>
            <person name="Van Nieuwerburgh F."/>
            <person name="Deforce D."/>
            <person name="Chang C."/>
            <person name="Karol K.G."/>
            <person name="Hedrich R."/>
            <person name="Ulvskov P."/>
            <person name="Glockner G."/>
            <person name="Delwiche C.F."/>
            <person name="Petrasek J."/>
            <person name="Van de Peer Y."/>
            <person name="Friml J."/>
            <person name="Beilby M."/>
            <person name="Dolan L."/>
            <person name="Kohara Y."/>
            <person name="Sugano S."/>
            <person name="Fujiyama A."/>
            <person name="Delaux P.-M."/>
            <person name="Quint M."/>
            <person name="TheiBen G."/>
            <person name="Hagemann M."/>
            <person name="Harholt J."/>
            <person name="Dunand C."/>
            <person name="Zachgo S."/>
            <person name="Langdale J."/>
            <person name="Maumus F."/>
            <person name="Straeten D.V.D."/>
            <person name="Gould S.B."/>
            <person name="Rensing S.A."/>
        </authorList>
    </citation>
    <scope>NUCLEOTIDE SEQUENCE [LARGE SCALE GENOMIC DNA]</scope>
    <source>
        <strain evidence="14 15">S276</strain>
    </source>
</reference>
<dbReference type="PROSITE" id="PS00108">
    <property type="entry name" value="PROTEIN_KINASE_ST"/>
    <property type="match status" value="1"/>
</dbReference>
<evidence type="ECO:0000256" key="12">
    <source>
        <dbReference type="SAM" id="SignalP"/>
    </source>
</evidence>
<dbReference type="Gene3D" id="3.30.200.20">
    <property type="entry name" value="Phosphorylase Kinase, domain 1"/>
    <property type="match status" value="1"/>
</dbReference>
<evidence type="ECO:0000259" key="13">
    <source>
        <dbReference type="PROSITE" id="PS50011"/>
    </source>
</evidence>
<feature type="region of interest" description="Disordered" evidence="11">
    <location>
        <begin position="464"/>
        <end position="490"/>
    </location>
</feature>
<dbReference type="InterPro" id="IPR032675">
    <property type="entry name" value="LRR_dom_sf"/>
</dbReference>
<dbReference type="STRING" id="69332.A0A388LNR0"/>
<evidence type="ECO:0000256" key="8">
    <source>
        <dbReference type="ARBA" id="ARBA00022777"/>
    </source>
</evidence>
<feature type="compositionally biased region" description="Low complexity" evidence="11">
    <location>
        <begin position="249"/>
        <end position="264"/>
    </location>
</feature>
<protein>
    <recommendedName>
        <fullName evidence="13">Protein kinase domain-containing protein</fullName>
    </recommendedName>
</protein>
<dbReference type="PANTHER" id="PTHR48006:SF92">
    <property type="entry name" value="LRR RECEPTOR-LIKE SERINE_THREONINE-PROTEIN KINASE GSO1"/>
    <property type="match status" value="1"/>
</dbReference>
<dbReference type="OMA" id="PPPCANE"/>
<comment type="caution">
    <text evidence="14">The sequence shown here is derived from an EMBL/GenBank/DDBJ whole genome shotgun (WGS) entry which is preliminary data.</text>
</comment>
<name>A0A388LNR0_CHABU</name>
<dbReference type="FunFam" id="3.30.200.20:FF:000178">
    <property type="entry name" value="serine/threonine-protein kinase PBS1-like"/>
    <property type="match status" value="1"/>
</dbReference>
<keyword evidence="5" id="KW-0808">Transferase</keyword>
<dbReference type="GO" id="GO:0004672">
    <property type="term" value="F:protein kinase activity"/>
    <property type="evidence" value="ECO:0007669"/>
    <property type="project" value="InterPro"/>
</dbReference>
<dbReference type="OrthoDB" id="1890790at2759"/>
<dbReference type="InterPro" id="IPR001245">
    <property type="entry name" value="Ser-Thr/Tyr_kinase_cat_dom"/>
</dbReference>
<dbReference type="InterPro" id="IPR000719">
    <property type="entry name" value="Prot_kinase_dom"/>
</dbReference>
<dbReference type="Gene3D" id="1.10.510.10">
    <property type="entry name" value="Transferase(Phosphotransferase) domain 1"/>
    <property type="match status" value="1"/>
</dbReference>
<proteinExistence type="inferred from homology"/>
<evidence type="ECO:0000256" key="3">
    <source>
        <dbReference type="ARBA" id="ARBA00022527"/>
    </source>
</evidence>
<evidence type="ECO:0000313" key="15">
    <source>
        <dbReference type="Proteomes" id="UP000265515"/>
    </source>
</evidence>
<feature type="compositionally biased region" description="Polar residues" evidence="11">
    <location>
        <begin position="236"/>
        <end position="248"/>
    </location>
</feature>
<dbReference type="InterPro" id="IPR011009">
    <property type="entry name" value="Kinase-like_dom_sf"/>
</dbReference>
<evidence type="ECO:0000256" key="6">
    <source>
        <dbReference type="ARBA" id="ARBA00022737"/>
    </source>
</evidence>
<comment type="similarity">
    <text evidence="2">Belongs to the protein kinase superfamily. Ser/Thr protein kinase family.</text>
</comment>
<gene>
    <name evidence="14" type="ORF">CBR_g37652</name>
</gene>
<evidence type="ECO:0000256" key="9">
    <source>
        <dbReference type="ARBA" id="ARBA00022840"/>
    </source>
</evidence>
<evidence type="ECO:0000256" key="4">
    <source>
        <dbReference type="ARBA" id="ARBA00022614"/>
    </source>
</evidence>
<feature type="domain" description="Protein kinase" evidence="13">
    <location>
        <begin position="807"/>
        <end position="1087"/>
    </location>
</feature>
<keyword evidence="15" id="KW-1185">Reference proteome</keyword>
<evidence type="ECO:0000256" key="2">
    <source>
        <dbReference type="ARBA" id="ARBA00008684"/>
    </source>
</evidence>
<dbReference type="GO" id="GO:0005524">
    <property type="term" value="F:ATP binding"/>
    <property type="evidence" value="ECO:0007669"/>
    <property type="project" value="UniProtKB-UniRule"/>
</dbReference>
<dbReference type="Pfam" id="PF07714">
    <property type="entry name" value="PK_Tyr_Ser-Thr"/>
    <property type="match status" value="1"/>
</dbReference>
<dbReference type="InterPro" id="IPR017441">
    <property type="entry name" value="Protein_kinase_ATP_BS"/>
</dbReference>
<evidence type="ECO:0000256" key="1">
    <source>
        <dbReference type="ARBA" id="ARBA00004370"/>
    </source>
</evidence>
<evidence type="ECO:0000256" key="5">
    <source>
        <dbReference type="ARBA" id="ARBA00022679"/>
    </source>
</evidence>
<keyword evidence="3" id="KW-0723">Serine/threonine-protein kinase</keyword>
<feature type="signal peptide" evidence="12">
    <location>
        <begin position="1"/>
        <end position="22"/>
    </location>
</feature>
<evidence type="ECO:0000256" key="11">
    <source>
        <dbReference type="SAM" id="MobiDB-lite"/>
    </source>
</evidence>
<dbReference type="Pfam" id="PF00560">
    <property type="entry name" value="LRR_1"/>
    <property type="match status" value="2"/>
</dbReference>
<dbReference type="Pfam" id="PF08263">
    <property type="entry name" value="LRRNT_2"/>
    <property type="match status" value="1"/>
</dbReference>
<dbReference type="PROSITE" id="PS50011">
    <property type="entry name" value="PROTEIN_KINASE_DOM"/>
    <property type="match status" value="1"/>
</dbReference>
<feature type="compositionally biased region" description="Polar residues" evidence="11">
    <location>
        <begin position="266"/>
        <end position="275"/>
    </location>
</feature>
<keyword evidence="7 10" id="KW-0547">Nucleotide-binding</keyword>
<feature type="region of interest" description="Disordered" evidence="11">
    <location>
        <begin position="360"/>
        <end position="394"/>
    </location>
</feature>
<evidence type="ECO:0000256" key="7">
    <source>
        <dbReference type="ARBA" id="ARBA00022741"/>
    </source>
</evidence>
<keyword evidence="12" id="KW-0732">Signal</keyword>
<keyword evidence="8" id="KW-0418">Kinase</keyword>
<dbReference type="PANTHER" id="PTHR48006">
    <property type="entry name" value="LEUCINE-RICH REPEAT-CONTAINING PROTEIN DDB_G0281931-RELATED"/>
    <property type="match status" value="1"/>
</dbReference>
<dbReference type="InterPro" id="IPR001611">
    <property type="entry name" value="Leu-rich_rpt"/>
</dbReference>
<organism evidence="14 15">
    <name type="scientific">Chara braunii</name>
    <name type="common">Braun's stonewort</name>
    <dbReference type="NCBI Taxonomy" id="69332"/>
    <lineage>
        <taxon>Eukaryota</taxon>
        <taxon>Viridiplantae</taxon>
        <taxon>Streptophyta</taxon>
        <taxon>Charophyceae</taxon>
        <taxon>Charales</taxon>
        <taxon>Characeae</taxon>
        <taxon>Chara</taxon>
    </lineage>
</organism>
<dbReference type="Gramene" id="GBG83853">
    <property type="protein sequence ID" value="GBG83853"/>
    <property type="gene ID" value="CBR_g37652"/>
</dbReference>
<comment type="subcellular location">
    <subcellularLocation>
        <location evidence="1">Membrane</location>
    </subcellularLocation>
</comment>
<feature type="chain" id="PRO_5017331619" description="Protein kinase domain-containing protein" evidence="12">
    <location>
        <begin position="23"/>
        <end position="1269"/>
    </location>
</feature>
<keyword evidence="6" id="KW-0677">Repeat</keyword>
<dbReference type="PROSITE" id="PS00107">
    <property type="entry name" value="PROTEIN_KINASE_ATP"/>
    <property type="match status" value="1"/>
</dbReference>
<feature type="region of interest" description="Disordered" evidence="11">
    <location>
        <begin position="1219"/>
        <end position="1269"/>
    </location>
</feature>
<dbReference type="FunFam" id="1.10.510.10:FF:000095">
    <property type="entry name" value="protein STRUBBELIG-RECEPTOR FAMILY 8"/>
    <property type="match status" value="1"/>
</dbReference>
<feature type="compositionally biased region" description="Polar residues" evidence="11">
    <location>
        <begin position="304"/>
        <end position="313"/>
    </location>
</feature>
<dbReference type="Proteomes" id="UP000265515">
    <property type="component" value="Unassembled WGS sequence"/>
</dbReference>
<dbReference type="InterPro" id="IPR051824">
    <property type="entry name" value="LRR_Rcpt-Like_S/T_Kinase"/>
</dbReference>
<feature type="compositionally biased region" description="Low complexity" evidence="11">
    <location>
        <begin position="276"/>
        <end position="294"/>
    </location>
</feature>
<keyword evidence="9 10" id="KW-0067">ATP-binding</keyword>
<dbReference type="Gene3D" id="3.80.10.10">
    <property type="entry name" value="Ribonuclease Inhibitor"/>
    <property type="match status" value="1"/>
</dbReference>
<feature type="compositionally biased region" description="Polar residues" evidence="11">
    <location>
        <begin position="1144"/>
        <end position="1154"/>
    </location>
</feature>
<dbReference type="InterPro" id="IPR013210">
    <property type="entry name" value="LRR_N_plant-typ"/>
</dbReference>
<dbReference type="CDD" id="cd14066">
    <property type="entry name" value="STKc_IRAK"/>
    <property type="match status" value="1"/>
</dbReference>
<evidence type="ECO:0000313" key="14">
    <source>
        <dbReference type="EMBL" id="GBG83853.1"/>
    </source>
</evidence>
<dbReference type="SUPFAM" id="SSF56112">
    <property type="entry name" value="Protein kinase-like (PK-like)"/>
    <property type="match status" value="1"/>
</dbReference>
<keyword evidence="4" id="KW-0433">Leucine-rich repeat</keyword>
<feature type="region of interest" description="Disordered" evidence="11">
    <location>
        <begin position="1141"/>
        <end position="1171"/>
    </location>
</feature>
<dbReference type="InterPro" id="IPR008271">
    <property type="entry name" value="Ser/Thr_kinase_AS"/>
</dbReference>
<dbReference type="GO" id="GO:0016020">
    <property type="term" value="C:membrane"/>
    <property type="evidence" value="ECO:0007669"/>
    <property type="project" value="UniProtKB-SubCell"/>
</dbReference>
<accession>A0A388LNR0</accession>
<dbReference type="AlphaFoldDB" id="A0A388LNR0"/>
<feature type="region of interest" description="Disordered" evidence="11">
    <location>
        <begin position="211"/>
        <end position="334"/>
    </location>
</feature>
<feature type="binding site" evidence="10">
    <location>
        <position position="835"/>
    </location>
    <ligand>
        <name>ATP</name>
        <dbReference type="ChEBI" id="CHEBI:30616"/>
    </ligand>
</feature>